<dbReference type="InterPro" id="IPR013783">
    <property type="entry name" value="Ig-like_fold"/>
</dbReference>
<dbReference type="InterPro" id="IPR000601">
    <property type="entry name" value="PKD_dom"/>
</dbReference>
<accession>A0A364XYW0</accession>
<dbReference type="SMART" id="SM00089">
    <property type="entry name" value="PKD"/>
    <property type="match status" value="2"/>
</dbReference>
<proteinExistence type="predicted"/>
<dbReference type="InterPro" id="IPR026444">
    <property type="entry name" value="Secre_tail"/>
</dbReference>
<dbReference type="Gene3D" id="2.60.40.10">
    <property type="entry name" value="Immunoglobulins"/>
    <property type="match status" value="3"/>
</dbReference>
<reference evidence="3 4" key="1">
    <citation type="submission" date="2018-06" db="EMBL/GenBank/DDBJ databases">
        <title>Chryseolinea flavus sp. nov., a member of the phylum Bacteroidetes isolated from soil.</title>
        <authorList>
            <person name="Li Y."/>
            <person name="Wang J."/>
        </authorList>
    </citation>
    <scope>NUCLEOTIDE SEQUENCE [LARGE SCALE GENOMIC DNA]</scope>
    <source>
        <strain evidence="3 4">SDU1-6</strain>
    </source>
</reference>
<dbReference type="Gene3D" id="2.40.30.20">
    <property type="match status" value="1"/>
</dbReference>
<feature type="signal peptide" evidence="1">
    <location>
        <begin position="1"/>
        <end position="20"/>
    </location>
</feature>
<keyword evidence="4" id="KW-1185">Reference proteome</keyword>
<dbReference type="NCBIfam" id="TIGR04183">
    <property type="entry name" value="Por_Secre_tail"/>
    <property type="match status" value="1"/>
</dbReference>
<dbReference type="InterPro" id="IPR023366">
    <property type="entry name" value="ATP_synth_asu-like_sf"/>
</dbReference>
<feature type="domain" description="PKD" evidence="2">
    <location>
        <begin position="1600"/>
        <end position="1670"/>
    </location>
</feature>
<dbReference type="CDD" id="cd12214">
    <property type="entry name" value="ChiA1_BD"/>
    <property type="match status" value="1"/>
</dbReference>
<evidence type="ECO:0000256" key="1">
    <source>
        <dbReference type="SAM" id="SignalP"/>
    </source>
</evidence>
<gene>
    <name evidence="3" type="ORF">DQQ10_19970</name>
</gene>
<dbReference type="PROSITE" id="PS50093">
    <property type="entry name" value="PKD"/>
    <property type="match status" value="2"/>
</dbReference>
<dbReference type="Gene3D" id="2.10.10.20">
    <property type="entry name" value="Carbohydrate-binding module superfamily 5/12"/>
    <property type="match status" value="1"/>
</dbReference>
<feature type="domain" description="PKD" evidence="2">
    <location>
        <begin position="1510"/>
        <end position="1555"/>
    </location>
</feature>
<dbReference type="Gene3D" id="2.60.120.260">
    <property type="entry name" value="Galactose-binding domain-like"/>
    <property type="match status" value="1"/>
</dbReference>
<dbReference type="InterPro" id="IPR035986">
    <property type="entry name" value="PKD_dom_sf"/>
</dbReference>
<evidence type="ECO:0000313" key="3">
    <source>
        <dbReference type="EMBL" id="RAV99179.1"/>
    </source>
</evidence>
<dbReference type="InterPro" id="IPR022409">
    <property type="entry name" value="PKD/Chitinase_dom"/>
</dbReference>
<evidence type="ECO:0000259" key="2">
    <source>
        <dbReference type="PROSITE" id="PS50093"/>
    </source>
</evidence>
<dbReference type="Proteomes" id="UP000251889">
    <property type="component" value="Unassembled WGS sequence"/>
</dbReference>
<dbReference type="Pfam" id="PF18962">
    <property type="entry name" value="Por_Secre_tail"/>
    <property type="match status" value="1"/>
</dbReference>
<name>A0A364XYW0_9BACT</name>
<dbReference type="EMBL" id="QMFY01000012">
    <property type="protein sequence ID" value="RAV99179.1"/>
    <property type="molecule type" value="Genomic_DNA"/>
</dbReference>
<dbReference type="SUPFAM" id="SSF49299">
    <property type="entry name" value="PKD domain"/>
    <property type="match status" value="2"/>
</dbReference>
<feature type="chain" id="PRO_5016935211" description="PKD domain-containing protein" evidence="1">
    <location>
        <begin position="21"/>
        <end position="2196"/>
    </location>
</feature>
<sequence length="2196" mass="233396">MRKFLLNLLLLLGSVGIAGAQTISVSHLSAAETPSPLIAGSSNNVVFAFTVSKTGGGATNLTSFFVGTGATDPNSVFSSVQLFSSATTLGAGSNTNATVALNTNDITFTGNPSNIFAFGGGAETRNFYLVATVKPGVPTTLAGIPSVTFTLYDANTTFSAGTENVFSVVRTNMEFEALNAEFTQATGGVPASLSAGSNNQAIIGFRVETNGTQSLESVKFDFSTINPQTGSLSGFQIVNNGASATYSGGAPLGATPSTLNGTTVEFTNLGQSISGSGTYFFLIADVAPAAGAQNFSVELDAATADVGATSGLTFTQGPTAIASLTTTFASITGGVATSPLIEGTQDQAILGFSATSNGSATITAIEFPISPTVTDLDDYFSSIKLYESTNATFGGADVEITDPSGYSVDLSNTDKIVITNLSQTITTTTRYYFVVADIANDISAIRGNKLQLELTSADITMDGTASVPAAITSANFKFLYAMSSVVTVSDDGQSSLDSTDYVYQGALNNSGMGERVFAIQVADSDPDMRATKVTSLTFEFEDHHNLDSVALFVNGTTAPLVRAKVSDVISANQITFNLTPPNADAGDNGNRTYTLNVSFQPNVTDGDRITVELKDAVADTTQGSGIAPFGTIKTNATDNDITVIAGRLVIDPSIVSTIAPGATFTATVSAQDFHGNIDKDFSQTVGIFASGGSGTLTGGALKAGSAGVYTFNTLAIDAAGTYTLTASDDPAGDDLFTDTTPITVNSPGVLITNGYTGGVFNRDICFGLKTYDSLGTIKFQEQDRGDFASGGYYMFELPPGFIFNTAKAPTITETGNEVTIVSLGATANHYVGSNIFRFRYNITGTTDVVKDAITIKGLEVMPDSTYTGTAGGDVTVLDAGAVMVGNAEVNAMSHGTINLTNPSAAAFDFEVAAFPGQTPVVPEETQFSYTVFGVILKPSPSNPASSYPVFQGNGVSRSNTQNAYVFSPSSVGVGNNYNISFTTRVTSTGCKVTRTKVFTVYATSISGLLTEYCENDDNTKSLSVPKDRYSPAKYYANWDASAFYIAGSRVNYNGDAFQCVTPTTIAHEPPTNPTYWKEFGYTFTNEYSISIPSNKTISAVNNNGSGTITITSPNHGFTAGSKLYLGYYVYDANWNVVFSIPYPTGDESTYYTIANVTTNTFTISYLNPAAGVYSGGYGYIYIQNPQVTGVTFLNNVVTATVPNHGLSTGATVRIYLQGLSGNGVSNVINDWYTINKIDNNTFSFTTAVNVSGVWSGYGFVDIFSYKITSFRPSMASTLNSKFGTVTDIYVGFFVKSIGCVENTSNTCSSLIYSQEPVKLNQLAEVDFEGLNATGEYCANSTIVTLTGNQVDGSFSGPGVTDGGANNNGGTFTPSPALEGTKFVITYTFTDNKNCTASIADSVRVNETPDPPTATPASFGYCVGDTQPLYIKTSGTGNEFAWYNNASKTTFLGNGPVYDASSEGTGSPKTVSFFATQFSDGCESATQKIDLIINQPPDADITNIGQCAGDTITFKGSRTNIATWDWDFGDGSVHGTDSTVTHIFDESRTFTVKLLVKSTTLPGNTTCTNSSFINLFVGFNPTIDVKYQRICDGDNTLFAHTSSPPLDNISWNFGDATPILSGDATQATYKHPGHVYAAPGTYNVTIVGTTSIGCVDTVRKVVPILVKLAPTSGAPYLMKTAMPGNESGYWQIETTVDSTSTWEFNVPAGTSMQWADSAWVTGASTAYKPNDVSYVNSPCFDITGFARPLISLNYMHDVQNGRDGAIIEYSTNSGVTWTKLGTPETGLEWYNVPNPINALGNVFGWTGRDTTVQAGFHSLSGIPMADRDNVRFRIKFASDQDTESEGFAFNNVNIVEKNRLILVENFTNNSKPETVNHNTIYRNLGTYLSPTEFVPLEYHIVPAGFGADPVNELNKADNNARAAFYGITQNVTSTQDGILMGTFNAIPAATNLKPAFEDEFNLRSLRSSPISLDIVTSNVANGQYKIDVTVTALENIDTDEPIALYIALVEKVLDDPSLTGDNGETQYRYVLRKMLPSAVGKRLAFPMAVGVPATFSETITITDQMFSDISEMAVVAFVQNQNIDRDGRKDVWQAQLEDTPISPAIITDIEPTFGDLVSIYPVPARGKLNIELVEKPKRAMPVNLVDNFGREVYVNQFRTGERLKTIETKELASGVYILQILSDKGELLRRKVVITND</sequence>
<protein>
    <recommendedName>
        <fullName evidence="2">PKD domain-containing protein</fullName>
    </recommendedName>
</protein>
<dbReference type="CDD" id="cd00146">
    <property type="entry name" value="PKD"/>
    <property type="match status" value="2"/>
</dbReference>
<dbReference type="RefSeq" id="WP_112748693.1">
    <property type="nucleotide sequence ID" value="NZ_QMFY01000012.1"/>
</dbReference>
<dbReference type="OrthoDB" id="9805017at2"/>
<comment type="caution">
    <text evidence="3">The sequence shown here is derived from an EMBL/GenBank/DDBJ whole genome shotgun (WGS) entry which is preliminary data.</text>
</comment>
<organism evidence="3 4">
    <name type="scientific">Pseudochryseolinea flava</name>
    <dbReference type="NCBI Taxonomy" id="2059302"/>
    <lineage>
        <taxon>Bacteria</taxon>
        <taxon>Pseudomonadati</taxon>
        <taxon>Bacteroidota</taxon>
        <taxon>Cytophagia</taxon>
        <taxon>Cytophagales</taxon>
        <taxon>Fulvivirgaceae</taxon>
        <taxon>Pseudochryseolinea</taxon>
    </lineage>
</organism>
<evidence type="ECO:0000313" key="4">
    <source>
        <dbReference type="Proteomes" id="UP000251889"/>
    </source>
</evidence>
<keyword evidence="1" id="KW-0732">Signal</keyword>
<dbReference type="Pfam" id="PF18911">
    <property type="entry name" value="PKD_4"/>
    <property type="match status" value="2"/>
</dbReference>